<dbReference type="EMBL" id="JAENHN010000066">
    <property type="protein sequence ID" value="MBK1813758.1"/>
    <property type="molecule type" value="Genomic_DNA"/>
</dbReference>
<keyword evidence="3" id="KW-1185">Reference proteome</keyword>
<reference evidence="3" key="1">
    <citation type="submission" date="2021-01" db="EMBL/GenBank/DDBJ databases">
        <title>Genome public.</title>
        <authorList>
            <person name="Liu C."/>
            <person name="Sun Q."/>
        </authorList>
    </citation>
    <scope>NUCLEOTIDE SEQUENCE [LARGE SCALE GENOMIC DNA]</scope>
    <source>
        <strain evidence="3">YIM B02505</strain>
    </source>
</reference>
<comment type="caution">
    <text evidence="2">The sequence shown here is derived from an EMBL/GenBank/DDBJ whole genome shotgun (WGS) entry which is preliminary data.</text>
</comment>
<feature type="transmembrane region" description="Helical" evidence="1">
    <location>
        <begin position="32"/>
        <end position="53"/>
    </location>
</feature>
<gene>
    <name evidence="2" type="ORF">JHL18_24370</name>
</gene>
<organism evidence="2 3">
    <name type="scientific">Clostridium yunnanense</name>
    <dbReference type="NCBI Taxonomy" id="2800325"/>
    <lineage>
        <taxon>Bacteria</taxon>
        <taxon>Bacillati</taxon>
        <taxon>Bacillota</taxon>
        <taxon>Clostridia</taxon>
        <taxon>Eubacteriales</taxon>
        <taxon>Clostridiaceae</taxon>
        <taxon>Clostridium</taxon>
    </lineage>
</organism>
<evidence type="ECO:0000313" key="2">
    <source>
        <dbReference type="EMBL" id="MBK1813758.1"/>
    </source>
</evidence>
<evidence type="ECO:0000256" key="1">
    <source>
        <dbReference type="SAM" id="Phobius"/>
    </source>
</evidence>
<sequence length="158" mass="18348">MPIYLSRNRANYHKHILLLSNLKYKYGQTKKIIFIITLIVIVIIFINGFYLNLIMTASKSAKENNPFRVAFIRENGKNSISEKEIQKLISNSKDVVTEHKKLEFIETKTDKAIIISAEELRKVSDSNLTIGEGKYIRLFQINNLSEKEKNKELMTKII</sequence>
<accession>A0ABS1EWI9</accession>
<keyword evidence="1" id="KW-1133">Transmembrane helix</keyword>
<proteinExistence type="predicted"/>
<protein>
    <submittedName>
        <fullName evidence="2">Uncharacterized protein</fullName>
    </submittedName>
</protein>
<dbReference type="Proteomes" id="UP000596739">
    <property type="component" value="Unassembled WGS sequence"/>
</dbReference>
<name>A0ABS1EWI9_9CLOT</name>
<evidence type="ECO:0000313" key="3">
    <source>
        <dbReference type="Proteomes" id="UP000596739"/>
    </source>
</evidence>
<keyword evidence="1" id="KW-0472">Membrane</keyword>
<keyword evidence="1" id="KW-0812">Transmembrane</keyword>